<evidence type="ECO:0000313" key="3">
    <source>
        <dbReference type="Proteomes" id="UP000289220"/>
    </source>
</evidence>
<organism evidence="2 3">
    <name type="scientific">Brevundimonas mediterranea</name>
    <dbReference type="NCBI Taxonomy" id="74329"/>
    <lineage>
        <taxon>Bacteria</taxon>
        <taxon>Pseudomonadati</taxon>
        <taxon>Pseudomonadota</taxon>
        <taxon>Alphaproteobacteria</taxon>
        <taxon>Caulobacterales</taxon>
        <taxon>Caulobacteraceae</taxon>
        <taxon>Brevundimonas</taxon>
    </lineage>
</organism>
<evidence type="ECO:0000313" key="2">
    <source>
        <dbReference type="EMBL" id="VDC50172.1"/>
    </source>
</evidence>
<gene>
    <name evidence="2" type="ORF">BREV_BREV_01741</name>
</gene>
<name>A0A7Z8Y3F9_9CAUL</name>
<reference evidence="2 3" key="1">
    <citation type="submission" date="2018-11" db="EMBL/GenBank/DDBJ databases">
        <authorList>
            <person name="Peiro R."/>
            <person name="Begona"/>
            <person name="Cbmso G."/>
            <person name="Lopez M."/>
            <person name="Gonzalez S."/>
            <person name="Sacristan E."/>
            <person name="Castillo E."/>
        </authorList>
    </citation>
    <scope>NUCLEOTIDE SEQUENCE [LARGE SCALE GENOMIC DNA]</scope>
    <source>
        <strain evidence="2">Brev_genome</strain>
    </source>
</reference>
<dbReference type="EMBL" id="UXHF01000031">
    <property type="protein sequence ID" value="VDC50172.1"/>
    <property type="molecule type" value="Genomic_DNA"/>
</dbReference>
<comment type="caution">
    <text evidence="2">The sequence shown here is derived from an EMBL/GenBank/DDBJ whole genome shotgun (WGS) entry which is preliminary data.</text>
</comment>
<proteinExistence type="predicted"/>
<evidence type="ECO:0000256" key="1">
    <source>
        <dbReference type="SAM" id="MobiDB-lite"/>
    </source>
</evidence>
<dbReference type="AlphaFoldDB" id="A0A7Z8Y3F9"/>
<feature type="region of interest" description="Disordered" evidence="1">
    <location>
        <begin position="1"/>
        <end position="50"/>
    </location>
</feature>
<sequence>MRPSASSGADDVNQAGGGQDGATVHRKAKPNSSEPKKVALAVSRRADPHQLGERLTWVALGSIRPRPIDRGGRSVVRPSDQAQRHVRIVTPTTASGTVQ</sequence>
<accession>A0A7Z8Y3F9</accession>
<protein>
    <submittedName>
        <fullName evidence="2">Uncharacterized protein</fullName>
    </submittedName>
</protein>
<keyword evidence="3" id="KW-1185">Reference proteome</keyword>
<dbReference type="Proteomes" id="UP000289220">
    <property type="component" value="Unassembled WGS sequence"/>
</dbReference>